<evidence type="ECO:0000313" key="4">
    <source>
        <dbReference type="Proteomes" id="UP000699042"/>
    </source>
</evidence>
<keyword evidence="1" id="KW-0472">Membrane</keyword>
<dbReference type="Proteomes" id="UP000699042">
    <property type="component" value="Unassembled WGS sequence"/>
</dbReference>
<dbReference type="EMBL" id="JAESDN010000008">
    <property type="protein sequence ID" value="KAG7046681.1"/>
    <property type="molecule type" value="Genomic_DNA"/>
</dbReference>
<sequence length="288" mass="32332">MATPNSTNNTELGEIPRQLGYGVVADAMSASQDLMIFRRFGCLNSRNLLYMQTELAYLESKIVMLDQSLSDTSKGLTSWQVPRSWDDLVGSEDGSEGSEQFKIVKEIRHKLEKYNSALQCQVSIQALKKPKRRAWKVLNRYFEDDISNMMPDDKAFLREEFFDDLVALGEAPSDPMTNFIMKFFARLFQSQEDRSRTRGKLNFTSDDRIRNFVRILAVIVSSVLPILSIVALYFIKSQIARLCTIVGFSALCSLALSVLTDARNAEIIATTAAYAAVQVVFVSGDVSS</sequence>
<protein>
    <submittedName>
        <fullName evidence="3">Chorismate mutase</fullName>
    </submittedName>
</protein>
<dbReference type="InterPro" id="IPR046529">
    <property type="entry name" value="DUF6594"/>
</dbReference>
<name>A0A9P7R2J2_9PEZI</name>
<evidence type="ECO:0000259" key="2">
    <source>
        <dbReference type="Pfam" id="PF20237"/>
    </source>
</evidence>
<keyword evidence="4" id="KW-1185">Reference proteome</keyword>
<keyword evidence="1" id="KW-0812">Transmembrane</keyword>
<gene>
    <name evidence="3" type="ORF">JMJ77_014906</name>
</gene>
<dbReference type="PANTHER" id="PTHR34502">
    <property type="entry name" value="DUF6594 DOMAIN-CONTAINING PROTEIN-RELATED"/>
    <property type="match status" value="1"/>
</dbReference>
<dbReference type="AlphaFoldDB" id="A0A9P7R2J2"/>
<dbReference type="PANTHER" id="PTHR34502:SF5">
    <property type="entry name" value="DUF6594 DOMAIN-CONTAINING PROTEIN"/>
    <property type="match status" value="1"/>
</dbReference>
<feature type="domain" description="DUF6594" evidence="2">
    <location>
        <begin position="21"/>
        <end position="279"/>
    </location>
</feature>
<keyword evidence="1" id="KW-1133">Transmembrane helix</keyword>
<evidence type="ECO:0000313" key="3">
    <source>
        <dbReference type="EMBL" id="KAG7046681.1"/>
    </source>
</evidence>
<dbReference type="Pfam" id="PF20237">
    <property type="entry name" value="DUF6594"/>
    <property type="match status" value="1"/>
</dbReference>
<accession>A0A9P7R2J2</accession>
<evidence type="ECO:0000256" key="1">
    <source>
        <dbReference type="SAM" id="Phobius"/>
    </source>
</evidence>
<feature type="transmembrane region" description="Helical" evidence="1">
    <location>
        <begin position="242"/>
        <end position="259"/>
    </location>
</feature>
<organism evidence="3 4">
    <name type="scientific">Colletotrichum scovillei</name>
    <dbReference type="NCBI Taxonomy" id="1209932"/>
    <lineage>
        <taxon>Eukaryota</taxon>
        <taxon>Fungi</taxon>
        <taxon>Dikarya</taxon>
        <taxon>Ascomycota</taxon>
        <taxon>Pezizomycotina</taxon>
        <taxon>Sordariomycetes</taxon>
        <taxon>Hypocreomycetidae</taxon>
        <taxon>Glomerellales</taxon>
        <taxon>Glomerellaceae</taxon>
        <taxon>Colletotrichum</taxon>
        <taxon>Colletotrichum acutatum species complex</taxon>
    </lineage>
</organism>
<feature type="transmembrane region" description="Helical" evidence="1">
    <location>
        <begin position="212"/>
        <end position="235"/>
    </location>
</feature>
<comment type="caution">
    <text evidence="3">The sequence shown here is derived from an EMBL/GenBank/DDBJ whole genome shotgun (WGS) entry which is preliminary data.</text>
</comment>
<proteinExistence type="predicted"/>
<reference evidence="3" key="1">
    <citation type="submission" date="2021-05" db="EMBL/GenBank/DDBJ databases">
        <title>Comparative genomics of three Colletotrichum scovillei strains and genetic complementation revealed genes involved fungal growth and virulence on chili pepper.</title>
        <authorList>
            <person name="Hsieh D.-K."/>
            <person name="Chuang S.-C."/>
            <person name="Chen C.-Y."/>
            <person name="Chao Y.-T."/>
            <person name="Lu M.-Y.J."/>
            <person name="Lee M.-H."/>
            <person name="Shih M.-C."/>
        </authorList>
    </citation>
    <scope>NUCLEOTIDE SEQUENCE</scope>
    <source>
        <strain evidence="3">Coll-153</strain>
    </source>
</reference>